<dbReference type="RefSeq" id="WP_346820606.1">
    <property type="nucleotide sequence ID" value="NZ_JBDKWZ010000004.1"/>
</dbReference>
<reference evidence="1 3" key="1">
    <citation type="submission" date="2024-04" db="EMBL/GenBank/DDBJ databases">
        <title>Novel genus in family Flammeovirgaceae.</title>
        <authorList>
            <person name="Nguyen T.H."/>
            <person name="Vuong T.Q."/>
            <person name="Le H."/>
            <person name="Kim S.-G."/>
        </authorList>
    </citation>
    <scope>NUCLEOTIDE SEQUENCE [LARGE SCALE GENOMIC DNA]</scope>
    <source>
        <strain evidence="1 3">JCM 23209</strain>
    </source>
</reference>
<accession>A0AAW9S904</accession>
<evidence type="ECO:0000313" key="2">
    <source>
        <dbReference type="EMBL" id="MEN7547850.1"/>
    </source>
</evidence>
<comment type="caution">
    <text evidence="1">The sequence shown here is derived from an EMBL/GenBank/DDBJ whole genome shotgun (WGS) entry which is preliminary data.</text>
</comment>
<sequence>MVDSKKLQSTGKKVLFISSGMVLEKAASSMLPLPEGIKKFISPALLLGSAYVHMSSKSEAVKDLAAGVAISSVFKTANQFIPSLSQGKAAQFVPQLGEAEGYGEEFADLDAVAADLEMIPEDSHLLQGMEDTALLQGAALGI</sequence>
<dbReference type="EMBL" id="JBDKWZ010000004">
    <property type="protein sequence ID" value="MEN7547818.1"/>
    <property type="molecule type" value="Genomic_DNA"/>
</dbReference>
<evidence type="ECO:0000313" key="3">
    <source>
        <dbReference type="Proteomes" id="UP001403385"/>
    </source>
</evidence>
<name>A0AAW9S904_9BACT</name>
<keyword evidence="3" id="KW-1185">Reference proteome</keyword>
<gene>
    <name evidence="1" type="ORF">AAG747_07855</name>
    <name evidence="2" type="ORF">AAG747_08015</name>
</gene>
<organism evidence="1 3">
    <name type="scientific">Rapidithrix thailandica</name>
    <dbReference type="NCBI Taxonomy" id="413964"/>
    <lineage>
        <taxon>Bacteria</taxon>
        <taxon>Pseudomonadati</taxon>
        <taxon>Bacteroidota</taxon>
        <taxon>Cytophagia</taxon>
        <taxon>Cytophagales</taxon>
        <taxon>Flammeovirgaceae</taxon>
        <taxon>Rapidithrix</taxon>
    </lineage>
</organism>
<protein>
    <submittedName>
        <fullName evidence="1">Uncharacterized protein</fullName>
    </submittedName>
</protein>
<dbReference type="Proteomes" id="UP001403385">
    <property type="component" value="Unassembled WGS sequence"/>
</dbReference>
<dbReference type="AlphaFoldDB" id="A0AAW9S904"/>
<dbReference type="EMBL" id="JBDKWZ010000004">
    <property type="protein sequence ID" value="MEN7547850.1"/>
    <property type="molecule type" value="Genomic_DNA"/>
</dbReference>
<proteinExistence type="predicted"/>
<evidence type="ECO:0000313" key="1">
    <source>
        <dbReference type="EMBL" id="MEN7547818.1"/>
    </source>
</evidence>